<accession>A0ABQ3V7F7</accession>
<sequence length="62" mass="6856">MGIRLLKTLLFEAAGFKHDMNLQGLPLLARGASGLGWWLHHTLQHPAGKHLRQTSDTVMGLL</sequence>
<proteinExistence type="predicted"/>
<dbReference type="EMBL" id="BNJG01000006">
    <property type="protein sequence ID" value="GHO60707.1"/>
    <property type="molecule type" value="Genomic_DNA"/>
</dbReference>
<protein>
    <submittedName>
        <fullName evidence="1">Uncharacterized protein</fullName>
    </submittedName>
</protein>
<gene>
    <name evidence="1" type="ORF">KSB_91820</name>
</gene>
<dbReference type="Proteomes" id="UP000654345">
    <property type="component" value="Unassembled WGS sequence"/>
</dbReference>
<organism evidence="1 2">
    <name type="scientific">Ktedonobacter robiniae</name>
    <dbReference type="NCBI Taxonomy" id="2778365"/>
    <lineage>
        <taxon>Bacteria</taxon>
        <taxon>Bacillati</taxon>
        <taxon>Chloroflexota</taxon>
        <taxon>Ktedonobacteria</taxon>
        <taxon>Ktedonobacterales</taxon>
        <taxon>Ktedonobacteraceae</taxon>
        <taxon>Ktedonobacter</taxon>
    </lineage>
</organism>
<comment type="caution">
    <text evidence="1">The sequence shown here is derived from an EMBL/GenBank/DDBJ whole genome shotgun (WGS) entry which is preliminary data.</text>
</comment>
<keyword evidence="2" id="KW-1185">Reference proteome</keyword>
<evidence type="ECO:0000313" key="2">
    <source>
        <dbReference type="Proteomes" id="UP000654345"/>
    </source>
</evidence>
<evidence type="ECO:0000313" key="1">
    <source>
        <dbReference type="EMBL" id="GHO60707.1"/>
    </source>
</evidence>
<name>A0ABQ3V7F7_9CHLR</name>
<reference evidence="1 2" key="1">
    <citation type="journal article" date="2021" name="Int. J. Syst. Evol. Microbiol.">
        <title>Reticulibacter mediterranei gen. nov., sp. nov., within the new family Reticulibacteraceae fam. nov., and Ktedonospora formicarum gen. nov., sp. nov., Ktedonobacter robiniae sp. nov., Dictyobacter formicarum sp. nov. and Dictyobacter arantiisoli sp. nov., belonging to the class Ktedonobacteria.</title>
        <authorList>
            <person name="Yabe S."/>
            <person name="Zheng Y."/>
            <person name="Wang C.M."/>
            <person name="Sakai Y."/>
            <person name="Abe K."/>
            <person name="Yokota A."/>
            <person name="Donadio S."/>
            <person name="Cavaletti L."/>
            <person name="Monciardini P."/>
        </authorList>
    </citation>
    <scope>NUCLEOTIDE SEQUENCE [LARGE SCALE GENOMIC DNA]</scope>
    <source>
        <strain evidence="1 2">SOSP1-30</strain>
    </source>
</reference>